<dbReference type="InterPro" id="IPR013783">
    <property type="entry name" value="Ig-like_fold"/>
</dbReference>
<reference evidence="3 4" key="1">
    <citation type="submission" date="2019-04" db="EMBL/GenBank/DDBJ databases">
        <title>Microbes associate with the intestines of laboratory mice.</title>
        <authorList>
            <person name="Navarre W."/>
            <person name="Wong E."/>
            <person name="Huang K."/>
            <person name="Tropini C."/>
            <person name="Ng K."/>
            <person name="Yu B."/>
        </authorList>
    </citation>
    <scope>NUCLEOTIDE SEQUENCE [LARGE SCALE GENOMIC DNA]</scope>
    <source>
        <strain evidence="3 4">NM46_B2-13</strain>
    </source>
</reference>
<dbReference type="OrthoDB" id="4336304at2"/>
<name>A0A4S2DC19_9MICO</name>
<evidence type="ECO:0000313" key="3">
    <source>
        <dbReference type="EMBL" id="TGY39399.1"/>
    </source>
</evidence>
<dbReference type="GO" id="GO:0005975">
    <property type="term" value="P:carbohydrate metabolic process"/>
    <property type="evidence" value="ECO:0007669"/>
    <property type="project" value="UniProtKB-ARBA"/>
</dbReference>
<dbReference type="Gene3D" id="2.60.40.10">
    <property type="entry name" value="Immunoglobulins"/>
    <property type="match status" value="1"/>
</dbReference>
<protein>
    <submittedName>
        <fullName evidence="3">DUF916 domain-containing protein</fullName>
    </submittedName>
</protein>
<evidence type="ECO:0000313" key="4">
    <source>
        <dbReference type="Proteomes" id="UP000309893"/>
    </source>
</evidence>
<dbReference type="Proteomes" id="UP000309893">
    <property type="component" value="Unassembled WGS sequence"/>
</dbReference>
<keyword evidence="1" id="KW-0472">Membrane</keyword>
<feature type="signal peptide" evidence="2">
    <location>
        <begin position="1"/>
        <end position="36"/>
    </location>
</feature>
<proteinExistence type="predicted"/>
<dbReference type="EMBL" id="SRYO01000001">
    <property type="protein sequence ID" value="TGY39399.1"/>
    <property type="molecule type" value="Genomic_DNA"/>
</dbReference>
<evidence type="ECO:0000256" key="2">
    <source>
        <dbReference type="SAM" id="SignalP"/>
    </source>
</evidence>
<dbReference type="RefSeq" id="WP_135948520.1">
    <property type="nucleotide sequence ID" value="NZ_SRYO01000001.1"/>
</dbReference>
<dbReference type="AlphaFoldDB" id="A0A4S2DC19"/>
<organism evidence="3 4">
    <name type="scientific">Microbacterium laevaniformans</name>
    <dbReference type="NCBI Taxonomy" id="36807"/>
    <lineage>
        <taxon>Bacteria</taxon>
        <taxon>Bacillati</taxon>
        <taxon>Actinomycetota</taxon>
        <taxon>Actinomycetes</taxon>
        <taxon>Micrococcales</taxon>
        <taxon>Microbacteriaceae</taxon>
        <taxon>Microbacterium</taxon>
    </lineage>
</organism>
<comment type="caution">
    <text evidence="3">The sequence shown here is derived from an EMBL/GenBank/DDBJ whole genome shotgun (WGS) entry which is preliminary data.</text>
</comment>
<feature type="chain" id="PRO_5020726134" evidence="2">
    <location>
        <begin position="37"/>
        <end position="387"/>
    </location>
</feature>
<keyword evidence="1" id="KW-0812">Transmembrane</keyword>
<accession>A0A4S2DC19</accession>
<gene>
    <name evidence="3" type="ORF">E5344_01995</name>
</gene>
<feature type="transmembrane region" description="Helical" evidence="1">
    <location>
        <begin position="306"/>
        <end position="328"/>
    </location>
</feature>
<keyword evidence="1" id="KW-1133">Transmembrane helix</keyword>
<evidence type="ECO:0000256" key="1">
    <source>
        <dbReference type="SAM" id="Phobius"/>
    </source>
</evidence>
<keyword evidence="2" id="KW-0732">Signal</keyword>
<sequence length="387" mass="39178">MLRSLRLRRGSALTAVALAAVALLWPLALPAASARAADDDAGSADDVTWSVRTESNGFGAERTSYTYAVDPGQSVSDALVIANHGAAALQLAVYAADGYTGAGGQLDLLTPAESSTGIGAWTHAAAATVTVAPNESTTVPFVVSVPTTATPGDYVGGIVTSLGSSADQGISVDRRLGIRIGLRVSGALAPSLAIENPQVTWGGTWSLGTGAATLSYTLHNTGNTTMGAQQSATIAGPFGWFPTDAGDVAPEVQILPGETRDVQITVPGVAGMLALIGSATITPIVVDASGSTTGLTPVTTQAIGFAVPWLLMVIAMIAIALVVAALWWRRRAGATRRRNEDERVARAVADALASAQPAPAPDDTAGDVVVGATPSTTTLRTVSDGRA</sequence>